<dbReference type="EMBL" id="KQ981979">
    <property type="protein sequence ID" value="KYN31433.1"/>
    <property type="molecule type" value="Genomic_DNA"/>
</dbReference>
<proteinExistence type="predicted"/>
<name>A0A195ET73_9HYME</name>
<keyword evidence="2" id="KW-1185">Reference proteome</keyword>
<dbReference type="AlphaFoldDB" id="A0A195ET73"/>
<sequence length="157" mass="18367">MRKVLSKYSLTKLPRSWLPQKPYGFCCEEKDQDPEKRYDMRKPPFASSLMNVVLGSGGPGVKFCVQDIGPLPYPIQRKLLEAKDRAYLGRCRRCRGPLQWTLEDEVELAREFLAKEKRDNYNATIKRNLMIAKRKGDFKIRSKLIKSNIFVTYFNID</sequence>
<evidence type="ECO:0000313" key="2">
    <source>
        <dbReference type="Proteomes" id="UP000078541"/>
    </source>
</evidence>
<evidence type="ECO:0000313" key="1">
    <source>
        <dbReference type="EMBL" id="KYN31433.1"/>
    </source>
</evidence>
<dbReference type="Proteomes" id="UP000078541">
    <property type="component" value="Unassembled WGS sequence"/>
</dbReference>
<organism evidence="1 2">
    <name type="scientific">Trachymyrmex septentrionalis</name>
    <dbReference type="NCBI Taxonomy" id="34720"/>
    <lineage>
        <taxon>Eukaryota</taxon>
        <taxon>Metazoa</taxon>
        <taxon>Ecdysozoa</taxon>
        <taxon>Arthropoda</taxon>
        <taxon>Hexapoda</taxon>
        <taxon>Insecta</taxon>
        <taxon>Pterygota</taxon>
        <taxon>Neoptera</taxon>
        <taxon>Endopterygota</taxon>
        <taxon>Hymenoptera</taxon>
        <taxon>Apocrita</taxon>
        <taxon>Aculeata</taxon>
        <taxon>Formicoidea</taxon>
        <taxon>Formicidae</taxon>
        <taxon>Myrmicinae</taxon>
        <taxon>Trachymyrmex</taxon>
    </lineage>
</organism>
<gene>
    <name evidence="1" type="ORF">ALC56_14314</name>
</gene>
<reference evidence="1 2" key="1">
    <citation type="submission" date="2016-03" db="EMBL/GenBank/DDBJ databases">
        <title>Trachymyrmex septentrionalis WGS genome.</title>
        <authorList>
            <person name="Nygaard S."/>
            <person name="Hu H."/>
            <person name="Boomsma J."/>
            <person name="Zhang G."/>
        </authorList>
    </citation>
    <scope>NUCLEOTIDE SEQUENCE [LARGE SCALE GENOMIC DNA]</scope>
    <source>
        <strain evidence="1">Tsep2-gDNA-1</strain>
        <tissue evidence="1">Whole body</tissue>
    </source>
</reference>
<protein>
    <submittedName>
        <fullName evidence="1">Uncharacterized protein</fullName>
    </submittedName>
</protein>
<accession>A0A195ET73</accession>